<dbReference type="Proteomes" id="UP000828390">
    <property type="component" value="Unassembled WGS sequence"/>
</dbReference>
<reference evidence="2" key="1">
    <citation type="journal article" date="2019" name="bioRxiv">
        <title>The Genome of the Zebra Mussel, Dreissena polymorpha: A Resource for Invasive Species Research.</title>
        <authorList>
            <person name="McCartney M.A."/>
            <person name="Auch B."/>
            <person name="Kono T."/>
            <person name="Mallez S."/>
            <person name="Zhang Y."/>
            <person name="Obille A."/>
            <person name="Becker A."/>
            <person name="Abrahante J.E."/>
            <person name="Garbe J."/>
            <person name="Badalamenti J.P."/>
            <person name="Herman A."/>
            <person name="Mangelson H."/>
            <person name="Liachko I."/>
            <person name="Sullivan S."/>
            <person name="Sone E.D."/>
            <person name="Koren S."/>
            <person name="Silverstein K.A.T."/>
            <person name="Beckman K.B."/>
            <person name="Gohl D.M."/>
        </authorList>
    </citation>
    <scope>NUCLEOTIDE SEQUENCE</scope>
    <source>
        <strain evidence="2">Duluth1</strain>
        <tissue evidence="2">Whole animal</tissue>
    </source>
</reference>
<name>A0A9D4DYW2_DREPO</name>
<dbReference type="AlphaFoldDB" id="A0A9D4DYW2"/>
<dbReference type="SUPFAM" id="SSF117892">
    <property type="entry name" value="Band 7/SPFH domain"/>
    <property type="match status" value="1"/>
</dbReference>
<sequence>MKFKTVLEGEQAVIYNYLGEGKLVIGPQRVFLFRETLKKLVRYTASQYEYLSIRDIDGIVTHKPGPCDIFLNPIKHESITVMNAIKLDANHMIVVYKRLKDSSVQRRIIQGPCVFVPEAEEWLHDFKWHGSDPDNKARMIPGQDKFQQLAAIPEQFYYNVKEVRTNDDTMITVKLMLFYQLKDIHKMLDTTHDPIADLINAMCADVISFVGKLSFVQFLSESEKLSHLTSYPQLDQWASRIGFQLQKIVFRGYHSSDQLQAMQNSAIESRTQLRLNTEIEGQKQLLADLRFSKEQERAKLRQEMELNKQAHVQRVEDMKQTHQLRLQTLQHEQSLAVREFMTVTRLEVKIAEDKHAIEHLTGLKDLNVDLTSYLASLQPARVSQELQVVKPSPHLVQTSC</sequence>
<accession>A0A9D4DYW2</accession>
<feature type="coiled-coil region" evidence="1">
    <location>
        <begin position="301"/>
        <end position="332"/>
    </location>
</feature>
<dbReference type="OrthoDB" id="10266334at2759"/>
<evidence type="ECO:0000256" key="1">
    <source>
        <dbReference type="SAM" id="Coils"/>
    </source>
</evidence>
<evidence type="ECO:0000313" key="2">
    <source>
        <dbReference type="EMBL" id="KAH3768884.1"/>
    </source>
</evidence>
<gene>
    <name evidence="2" type="ORF">DPMN_170101</name>
</gene>
<keyword evidence="1" id="KW-0175">Coiled coil</keyword>
<protein>
    <recommendedName>
        <fullName evidence="4">Band 7 domain-containing protein</fullName>
    </recommendedName>
</protein>
<evidence type="ECO:0008006" key="4">
    <source>
        <dbReference type="Google" id="ProtNLM"/>
    </source>
</evidence>
<evidence type="ECO:0000313" key="3">
    <source>
        <dbReference type="Proteomes" id="UP000828390"/>
    </source>
</evidence>
<dbReference type="EMBL" id="JAIWYP010000009">
    <property type="protein sequence ID" value="KAH3768884.1"/>
    <property type="molecule type" value="Genomic_DNA"/>
</dbReference>
<dbReference type="InterPro" id="IPR036013">
    <property type="entry name" value="Band_7/SPFH_dom_sf"/>
</dbReference>
<keyword evidence="3" id="KW-1185">Reference proteome</keyword>
<comment type="caution">
    <text evidence="2">The sequence shown here is derived from an EMBL/GenBank/DDBJ whole genome shotgun (WGS) entry which is preliminary data.</text>
</comment>
<proteinExistence type="predicted"/>
<reference evidence="2" key="2">
    <citation type="submission" date="2020-11" db="EMBL/GenBank/DDBJ databases">
        <authorList>
            <person name="McCartney M.A."/>
            <person name="Auch B."/>
            <person name="Kono T."/>
            <person name="Mallez S."/>
            <person name="Becker A."/>
            <person name="Gohl D.M."/>
            <person name="Silverstein K.A.T."/>
            <person name="Koren S."/>
            <person name="Bechman K.B."/>
            <person name="Herman A."/>
            <person name="Abrahante J.E."/>
            <person name="Garbe J."/>
        </authorList>
    </citation>
    <scope>NUCLEOTIDE SEQUENCE</scope>
    <source>
        <strain evidence="2">Duluth1</strain>
        <tissue evidence="2">Whole animal</tissue>
    </source>
</reference>
<organism evidence="2 3">
    <name type="scientific">Dreissena polymorpha</name>
    <name type="common">Zebra mussel</name>
    <name type="synonym">Mytilus polymorpha</name>
    <dbReference type="NCBI Taxonomy" id="45954"/>
    <lineage>
        <taxon>Eukaryota</taxon>
        <taxon>Metazoa</taxon>
        <taxon>Spiralia</taxon>
        <taxon>Lophotrochozoa</taxon>
        <taxon>Mollusca</taxon>
        <taxon>Bivalvia</taxon>
        <taxon>Autobranchia</taxon>
        <taxon>Heteroconchia</taxon>
        <taxon>Euheterodonta</taxon>
        <taxon>Imparidentia</taxon>
        <taxon>Neoheterodontei</taxon>
        <taxon>Myida</taxon>
        <taxon>Dreissenoidea</taxon>
        <taxon>Dreissenidae</taxon>
        <taxon>Dreissena</taxon>
    </lineage>
</organism>